<name>E8NDM3_MICTS</name>
<reference evidence="6 7" key="1">
    <citation type="journal article" date="2011" name="J. Bacteriol.">
        <title>Genome sequence of Microbacterium testaceum StLB037, an N-acylhomoserine lactone-degrading bacterium isolated from potato leaves.</title>
        <authorList>
            <person name="Morohoshi T."/>
            <person name="Wang W.-Z."/>
            <person name="Someya N."/>
            <person name="Ikeda T."/>
        </authorList>
    </citation>
    <scope>NUCLEOTIDE SEQUENCE [LARGE SCALE GENOMIC DNA]</scope>
    <source>
        <strain evidence="6 7">StLB037</strain>
    </source>
</reference>
<dbReference type="EMBL" id="AP012052">
    <property type="protein sequence ID" value="BAJ73699.1"/>
    <property type="molecule type" value="Genomic_DNA"/>
</dbReference>
<dbReference type="GO" id="GO:0012505">
    <property type="term" value="C:endomembrane system"/>
    <property type="evidence" value="ECO:0007669"/>
    <property type="project" value="UniProtKB-SubCell"/>
</dbReference>
<keyword evidence="3 5" id="KW-1133">Transmembrane helix</keyword>
<accession>E8NDM3</accession>
<comment type="subcellular location">
    <subcellularLocation>
        <location evidence="1">Endomembrane system</location>
        <topology evidence="1">Multi-pass membrane protein</topology>
    </subcellularLocation>
</comment>
<proteinExistence type="predicted"/>
<dbReference type="PANTHER" id="PTHR43847">
    <property type="entry name" value="BLL3993 PROTEIN"/>
    <property type="match status" value="1"/>
</dbReference>
<dbReference type="KEGG" id="mts:MTES_0735"/>
<feature type="transmembrane region" description="Helical" evidence="5">
    <location>
        <begin position="39"/>
        <end position="57"/>
    </location>
</feature>
<dbReference type="Pfam" id="PF04191">
    <property type="entry name" value="PEMT"/>
    <property type="match status" value="1"/>
</dbReference>
<evidence type="ECO:0000313" key="7">
    <source>
        <dbReference type="Proteomes" id="UP000008975"/>
    </source>
</evidence>
<dbReference type="STRING" id="979556.MTES_0735"/>
<dbReference type="RefSeq" id="WP_013583826.1">
    <property type="nucleotide sequence ID" value="NC_015125.1"/>
</dbReference>
<dbReference type="AlphaFoldDB" id="E8NDM3"/>
<keyword evidence="2 5" id="KW-0812">Transmembrane</keyword>
<dbReference type="InterPro" id="IPR007318">
    <property type="entry name" value="Phopholipid_MeTrfase"/>
</dbReference>
<reference key="2">
    <citation type="submission" date="2011-02" db="EMBL/GenBank/DDBJ databases">
        <title>Genome sequence of Microbacterium testaceum StLB037.</title>
        <authorList>
            <person name="Morohoshi T."/>
            <person name="Wang W.Z."/>
            <person name="Someya N."/>
            <person name="Ikeda T."/>
        </authorList>
    </citation>
    <scope>NUCLEOTIDE SEQUENCE</scope>
    <source>
        <strain>StLB037</strain>
    </source>
</reference>
<organism evidence="6 7">
    <name type="scientific">Microbacterium testaceum (strain StLB037)</name>
    <dbReference type="NCBI Taxonomy" id="979556"/>
    <lineage>
        <taxon>Bacteria</taxon>
        <taxon>Bacillati</taxon>
        <taxon>Actinomycetota</taxon>
        <taxon>Actinomycetes</taxon>
        <taxon>Micrococcales</taxon>
        <taxon>Microbacteriaceae</taxon>
        <taxon>Microbacterium</taxon>
    </lineage>
</organism>
<dbReference type="OrthoDB" id="941586at2"/>
<dbReference type="Gene3D" id="1.20.120.1630">
    <property type="match status" value="1"/>
</dbReference>
<sequence>MSELVAWTVLALLLALTELAFAPARSGSRSPRGEATDRLAQMLTVVAIVGPPLLALIRCSPPGLPALAIGVGIAASGIALRVVAMRVLGERFQLTPREVSEAPRLVTSGPYAVIRHPGYAALLLAFSGLALVGGGVLGLLFIAPLVGGVVVRVAIEEEILRAEFGASHVDYVKETPWMLLPRIR</sequence>
<feature type="transmembrane region" description="Helical" evidence="5">
    <location>
        <begin position="118"/>
        <end position="151"/>
    </location>
</feature>
<evidence type="ECO:0000313" key="6">
    <source>
        <dbReference type="EMBL" id="BAJ73699.1"/>
    </source>
</evidence>
<dbReference type="HOGENOM" id="CLU_065200_1_3_11"/>
<protein>
    <recommendedName>
        <fullName evidence="8">Isoprenylcysteine carboxylmethyltransferase family protein</fullName>
    </recommendedName>
</protein>
<dbReference type="InterPro" id="IPR052527">
    <property type="entry name" value="Metal_cation-efflux_comp"/>
</dbReference>
<evidence type="ECO:0008006" key="8">
    <source>
        <dbReference type="Google" id="ProtNLM"/>
    </source>
</evidence>
<evidence type="ECO:0000256" key="2">
    <source>
        <dbReference type="ARBA" id="ARBA00022692"/>
    </source>
</evidence>
<dbReference type="PANTHER" id="PTHR43847:SF1">
    <property type="entry name" value="BLL3993 PROTEIN"/>
    <property type="match status" value="1"/>
</dbReference>
<keyword evidence="4 5" id="KW-0472">Membrane</keyword>
<feature type="transmembrane region" description="Helical" evidence="5">
    <location>
        <begin position="64"/>
        <end position="84"/>
    </location>
</feature>
<dbReference type="eggNOG" id="COG2020">
    <property type="taxonomic scope" value="Bacteria"/>
</dbReference>
<evidence type="ECO:0000256" key="5">
    <source>
        <dbReference type="SAM" id="Phobius"/>
    </source>
</evidence>
<gene>
    <name evidence="6" type="ordered locus">MTES_0735</name>
</gene>
<evidence type="ECO:0000256" key="4">
    <source>
        <dbReference type="ARBA" id="ARBA00023136"/>
    </source>
</evidence>
<dbReference type="Proteomes" id="UP000008975">
    <property type="component" value="Chromosome"/>
</dbReference>
<evidence type="ECO:0000256" key="3">
    <source>
        <dbReference type="ARBA" id="ARBA00022989"/>
    </source>
</evidence>
<evidence type="ECO:0000256" key="1">
    <source>
        <dbReference type="ARBA" id="ARBA00004127"/>
    </source>
</evidence>